<dbReference type="PANTHER" id="PTHR34941">
    <property type="entry name" value="DEHYDRIN HIRD11"/>
    <property type="match status" value="1"/>
</dbReference>
<dbReference type="AlphaFoldDB" id="A0AAP0M8W7"/>
<dbReference type="InterPro" id="IPR039285">
    <property type="entry name" value="HIRD11-like"/>
</dbReference>
<keyword evidence="3" id="KW-1185">Reference proteome</keyword>
<protein>
    <submittedName>
        <fullName evidence="2">Uncharacterized protein</fullName>
    </submittedName>
</protein>
<organism evidence="2 3">
    <name type="scientific">Citrus x changshan-huyou</name>
    <dbReference type="NCBI Taxonomy" id="2935761"/>
    <lineage>
        <taxon>Eukaryota</taxon>
        <taxon>Viridiplantae</taxon>
        <taxon>Streptophyta</taxon>
        <taxon>Embryophyta</taxon>
        <taxon>Tracheophyta</taxon>
        <taxon>Spermatophyta</taxon>
        <taxon>Magnoliopsida</taxon>
        <taxon>eudicotyledons</taxon>
        <taxon>Gunneridae</taxon>
        <taxon>Pentapetalae</taxon>
        <taxon>rosids</taxon>
        <taxon>malvids</taxon>
        <taxon>Sapindales</taxon>
        <taxon>Rutaceae</taxon>
        <taxon>Aurantioideae</taxon>
        <taxon>Citrus</taxon>
    </lineage>
</organism>
<sequence length="95" mass="10505">MSGVIHEIGEALHVGGGQKEDKHKGENHSGDHHTTDVHHQQQYHGGEHREGEHKEGLVDKIKQKIPGHGGMENPTGMARSFVIIYVICINLMEAK</sequence>
<gene>
    <name evidence="2" type="ORF">WN944_016194</name>
</gene>
<proteinExistence type="predicted"/>
<accession>A0AAP0M8W7</accession>
<feature type="compositionally biased region" description="Basic and acidic residues" evidence="1">
    <location>
        <begin position="18"/>
        <end position="56"/>
    </location>
</feature>
<dbReference type="GO" id="GO:0046872">
    <property type="term" value="F:metal ion binding"/>
    <property type="evidence" value="ECO:0007669"/>
    <property type="project" value="InterPro"/>
</dbReference>
<dbReference type="Proteomes" id="UP001428341">
    <property type="component" value="Unassembled WGS sequence"/>
</dbReference>
<evidence type="ECO:0000256" key="1">
    <source>
        <dbReference type="SAM" id="MobiDB-lite"/>
    </source>
</evidence>
<evidence type="ECO:0000313" key="2">
    <source>
        <dbReference type="EMBL" id="KAK9200993.1"/>
    </source>
</evidence>
<feature type="region of interest" description="Disordered" evidence="1">
    <location>
        <begin position="1"/>
        <end position="56"/>
    </location>
</feature>
<reference evidence="2 3" key="1">
    <citation type="submission" date="2024-05" db="EMBL/GenBank/DDBJ databases">
        <title>Haplotype-resolved chromosome-level genome assembly of Huyou (Citrus changshanensis).</title>
        <authorList>
            <person name="Miao C."/>
            <person name="Chen W."/>
            <person name="Wu Y."/>
            <person name="Wang L."/>
            <person name="Zhao S."/>
            <person name="Grierson D."/>
            <person name="Xu C."/>
            <person name="Chen K."/>
        </authorList>
    </citation>
    <scope>NUCLEOTIDE SEQUENCE [LARGE SCALE GENOMIC DNA]</scope>
    <source>
        <strain evidence="2">01-14</strain>
        <tissue evidence="2">Leaf</tissue>
    </source>
</reference>
<evidence type="ECO:0000313" key="3">
    <source>
        <dbReference type="Proteomes" id="UP001428341"/>
    </source>
</evidence>
<dbReference type="PANTHER" id="PTHR34941:SF1">
    <property type="entry name" value="DEHYDRIN HIRD11"/>
    <property type="match status" value="1"/>
</dbReference>
<dbReference type="EMBL" id="JBCGBO010000005">
    <property type="protein sequence ID" value="KAK9200993.1"/>
    <property type="molecule type" value="Genomic_DNA"/>
</dbReference>
<comment type="caution">
    <text evidence="2">The sequence shown here is derived from an EMBL/GenBank/DDBJ whole genome shotgun (WGS) entry which is preliminary data.</text>
</comment>
<name>A0AAP0M8W7_9ROSI</name>